<dbReference type="InterPro" id="IPR029058">
    <property type="entry name" value="AB_hydrolase_fold"/>
</dbReference>
<comment type="caution">
    <text evidence="4">The sequence shown here is derived from an EMBL/GenBank/DDBJ whole genome shotgun (WGS) entry which is preliminary data.</text>
</comment>
<organism evidence="4 5">
    <name type="scientific">Phialemonium thermophilum</name>
    <dbReference type="NCBI Taxonomy" id="223376"/>
    <lineage>
        <taxon>Eukaryota</taxon>
        <taxon>Fungi</taxon>
        <taxon>Dikarya</taxon>
        <taxon>Ascomycota</taxon>
        <taxon>Pezizomycotina</taxon>
        <taxon>Sordariomycetes</taxon>
        <taxon>Sordariomycetidae</taxon>
        <taxon>Cephalothecales</taxon>
        <taxon>Cephalothecaceae</taxon>
        <taxon>Phialemonium</taxon>
    </lineage>
</organism>
<evidence type="ECO:0000313" key="5">
    <source>
        <dbReference type="Proteomes" id="UP001586593"/>
    </source>
</evidence>
<evidence type="ECO:0000256" key="2">
    <source>
        <dbReference type="SAM" id="MobiDB-lite"/>
    </source>
</evidence>
<dbReference type="InterPro" id="IPR050300">
    <property type="entry name" value="GDXG_lipolytic_enzyme"/>
</dbReference>
<evidence type="ECO:0000313" key="4">
    <source>
        <dbReference type="EMBL" id="KAL1876871.1"/>
    </source>
</evidence>
<dbReference type="InterPro" id="IPR013094">
    <property type="entry name" value="AB_hydrolase_3"/>
</dbReference>
<feature type="domain" description="Alpha/beta hydrolase fold-3" evidence="3">
    <location>
        <begin position="100"/>
        <end position="318"/>
    </location>
</feature>
<keyword evidence="1" id="KW-0378">Hydrolase</keyword>
<reference evidence="4 5" key="1">
    <citation type="journal article" date="2024" name="Commun. Biol.">
        <title>Comparative genomic analysis of thermophilic fungi reveals convergent evolutionary adaptations and gene losses.</title>
        <authorList>
            <person name="Steindorff A.S."/>
            <person name="Aguilar-Pontes M.V."/>
            <person name="Robinson A.J."/>
            <person name="Andreopoulos B."/>
            <person name="LaButti K."/>
            <person name="Kuo A."/>
            <person name="Mondo S."/>
            <person name="Riley R."/>
            <person name="Otillar R."/>
            <person name="Haridas S."/>
            <person name="Lipzen A."/>
            <person name="Grimwood J."/>
            <person name="Schmutz J."/>
            <person name="Clum A."/>
            <person name="Reid I.D."/>
            <person name="Moisan M.C."/>
            <person name="Butler G."/>
            <person name="Nguyen T.T.M."/>
            <person name="Dewar K."/>
            <person name="Conant G."/>
            <person name="Drula E."/>
            <person name="Henrissat B."/>
            <person name="Hansel C."/>
            <person name="Singer S."/>
            <person name="Hutchinson M.I."/>
            <person name="de Vries R.P."/>
            <person name="Natvig D.O."/>
            <person name="Powell A.J."/>
            <person name="Tsang A."/>
            <person name="Grigoriev I.V."/>
        </authorList>
    </citation>
    <scope>NUCLEOTIDE SEQUENCE [LARGE SCALE GENOMIC DNA]</scope>
    <source>
        <strain evidence="4 5">ATCC 24622</strain>
    </source>
</reference>
<evidence type="ECO:0000256" key="1">
    <source>
        <dbReference type="ARBA" id="ARBA00022801"/>
    </source>
</evidence>
<dbReference type="Gene3D" id="3.40.50.1820">
    <property type="entry name" value="alpha/beta hydrolase"/>
    <property type="match status" value="1"/>
</dbReference>
<sequence length="437" mass="47959">MATGDVDKQRNGSGASDGSALIKNEPPNIFFKIAYATHAYTVQGMLAPFTWIRDWKDYFSPPDGGPNIVKIYECRPHLPIRVFFPEEYDQTSPHTLPTLFTFSGGGFCIGSNRDDDEWNRNFADTQGVLVVSLNYSKSPQNPFPVALHDLEALVLAVLADESLPIDRVGTPQRHSGRSRTAFLGFSSGGNLALAVSQLPSIRDHLQAPRAAVSVYGILDLSGDPRTRVANRPFKPGLSRPRGASVDPLAHLLPTFFWSYIPYGHDLHDPLLSPVFARRADLPPYVGVVAAELDLLAHESWRLACRLAREGAEAEGREGRAVPDPASSDLRERICGRRGLAVRKGVLEGLGRAPVWSATSAGPDDRFAFETVWETGGSSEDGKGGVKWLLVPDVLHGFDNPNMRDVAGTPETIRDAKLKTHAYVAELGRWLKEVVWEF</sequence>
<evidence type="ECO:0000259" key="3">
    <source>
        <dbReference type="Pfam" id="PF07859"/>
    </source>
</evidence>
<keyword evidence="5" id="KW-1185">Reference proteome</keyword>
<protein>
    <recommendedName>
        <fullName evidence="3">Alpha/beta hydrolase fold-3 domain-containing protein</fullName>
    </recommendedName>
</protein>
<proteinExistence type="predicted"/>
<gene>
    <name evidence="4" type="ORF">VTK73DRAFT_9101</name>
</gene>
<name>A0ABR3XLK6_9PEZI</name>
<dbReference type="Proteomes" id="UP001586593">
    <property type="component" value="Unassembled WGS sequence"/>
</dbReference>
<dbReference type="Pfam" id="PF07859">
    <property type="entry name" value="Abhydrolase_3"/>
    <property type="match status" value="1"/>
</dbReference>
<feature type="region of interest" description="Disordered" evidence="2">
    <location>
        <begin position="1"/>
        <end position="20"/>
    </location>
</feature>
<dbReference type="PANTHER" id="PTHR48081">
    <property type="entry name" value="AB HYDROLASE SUPERFAMILY PROTEIN C4A8.06C"/>
    <property type="match status" value="1"/>
</dbReference>
<feature type="compositionally biased region" description="Basic and acidic residues" evidence="2">
    <location>
        <begin position="1"/>
        <end position="10"/>
    </location>
</feature>
<accession>A0ABR3XLK6</accession>
<dbReference type="EMBL" id="JAZHXJ010000072">
    <property type="protein sequence ID" value="KAL1876871.1"/>
    <property type="molecule type" value="Genomic_DNA"/>
</dbReference>
<dbReference type="SUPFAM" id="SSF53474">
    <property type="entry name" value="alpha/beta-Hydrolases"/>
    <property type="match status" value="1"/>
</dbReference>
<dbReference type="PANTHER" id="PTHR48081:SF3">
    <property type="entry name" value="ALPHA_BETA HYDROLASE FOLD-3 DOMAIN-CONTAINING PROTEIN"/>
    <property type="match status" value="1"/>
</dbReference>